<proteinExistence type="inferred from homology"/>
<dbReference type="InterPro" id="IPR000644">
    <property type="entry name" value="CBS_dom"/>
</dbReference>
<evidence type="ECO:0000256" key="10">
    <source>
        <dbReference type="PROSITE-ProRule" id="PRU01193"/>
    </source>
</evidence>
<feature type="transmembrane region" description="Helical" evidence="11">
    <location>
        <begin position="88"/>
        <end position="109"/>
    </location>
</feature>
<evidence type="ECO:0000256" key="1">
    <source>
        <dbReference type="ARBA" id="ARBA00004651"/>
    </source>
</evidence>
<keyword evidence="5" id="KW-0677">Repeat</keyword>
<keyword evidence="12" id="KW-0732">Signal</keyword>
<evidence type="ECO:0000313" key="16">
    <source>
        <dbReference type="Proteomes" id="UP000469215"/>
    </source>
</evidence>
<evidence type="ECO:0000256" key="5">
    <source>
        <dbReference type="ARBA" id="ARBA00022737"/>
    </source>
</evidence>
<dbReference type="PROSITE" id="PS51371">
    <property type="entry name" value="CBS"/>
    <property type="match status" value="2"/>
</dbReference>
<keyword evidence="16" id="KW-1185">Reference proteome</keyword>
<dbReference type="Gene3D" id="3.10.580.10">
    <property type="entry name" value="CBS-domain"/>
    <property type="match status" value="1"/>
</dbReference>
<keyword evidence="3" id="KW-1003">Cell membrane</keyword>
<dbReference type="AlphaFoldDB" id="A0A6N9H941"/>
<keyword evidence="6 10" id="KW-1133">Transmembrane helix</keyword>
<dbReference type="SUPFAM" id="SSF56176">
    <property type="entry name" value="FAD-binding/transporter-associated domain-like"/>
    <property type="match status" value="1"/>
</dbReference>
<keyword evidence="7 9" id="KW-0129">CBS domain</keyword>
<dbReference type="InterPro" id="IPR046342">
    <property type="entry name" value="CBS_dom_sf"/>
</dbReference>
<evidence type="ECO:0000259" key="13">
    <source>
        <dbReference type="PROSITE" id="PS51371"/>
    </source>
</evidence>
<evidence type="ECO:0000256" key="12">
    <source>
        <dbReference type="SAM" id="SignalP"/>
    </source>
</evidence>
<feature type="domain" description="CBS" evidence="13">
    <location>
        <begin position="205"/>
        <end position="265"/>
    </location>
</feature>
<evidence type="ECO:0000256" key="4">
    <source>
        <dbReference type="ARBA" id="ARBA00022692"/>
    </source>
</evidence>
<name>A0A6N9H941_9MICO</name>
<dbReference type="InterPro" id="IPR016169">
    <property type="entry name" value="FAD-bd_PCMH_sub2"/>
</dbReference>
<dbReference type="EMBL" id="WWEQ01000059">
    <property type="protein sequence ID" value="MYM20549.1"/>
    <property type="molecule type" value="Genomic_DNA"/>
</dbReference>
<reference evidence="15 16" key="1">
    <citation type="submission" date="2020-01" db="EMBL/GenBank/DDBJ databases">
        <authorList>
            <person name="Deng T."/>
        </authorList>
    </citation>
    <scope>NUCLEOTIDE SEQUENCE [LARGE SCALE GENOMIC DNA]</scope>
    <source>
        <strain evidence="15 16">5221</strain>
    </source>
</reference>
<dbReference type="Gene3D" id="3.30.465.10">
    <property type="match status" value="1"/>
</dbReference>
<dbReference type="GO" id="GO:0005886">
    <property type="term" value="C:plasma membrane"/>
    <property type="evidence" value="ECO:0007669"/>
    <property type="project" value="UniProtKB-SubCell"/>
</dbReference>
<gene>
    <name evidence="15" type="ORF">GSY69_11395</name>
</gene>
<dbReference type="SUPFAM" id="SSF54631">
    <property type="entry name" value="CBS-domain pair"/>
    <property type="match status" value="1"/>
</dbReference>
<dbReference type="Pfam" id="PF01595">
    <property type="entry name" value="CNNM"/>
    <property type="match status" value="1"/>
</dbReference>
<sequence>MELFGFLIAALACLVLAAVLAAADAAAFVVSHHEVSEAAEEGRRGAAAAQGVLADLPTHINVIAFVRQLFEALATVCVVIGFSTVWPLGWQLIVVSVLVSAIAVFTIAGISPRTIGRRRPLAVMLLLAPLVALLRRALGPVARVLVWLGNMLTPARVYRDGPLVTEEQLRDLVERASAGNIIEDEERDMIESVFKLSDTRVNRVMVPRTDLVAVHAGTSLHKAANLFFRSGFSRVPLIDGDLDEVTGVVYLKDVARRLHQHPEAADDPVDEIARGVVFVPDTKPVDELLRQMQLESTHVAVVVDEYGGTAGIITIEDIVEEIVGEIDDEYDTAEPEIAELDGGVYRVDARMQIEDLADFFDVRIEADDVSTVGGLLTTLIGRVPIAGSRAEIEGLELVAEPGRGRRHRIEHVDVARLEAPTDPPAEQGDPT</sequence>
<evidence type="ECO:0000256" key="7">
    <source>
        <dbReference type="ARBA" id="ARBA00023122"/>
    </source>
</evidence>
<dbReference type="InterPro" id="IPR002550">
    <property type="entry name" value="CNNM"/>
</dbReference>
<protein>
    <submittedName>
        <fullName evidence="15">DUF21 domain-containing protein</fullName>
    </submittedName>
</protein>
<comment type="subcellular location">
    <subcellularLocation>
        <location evidence="1">Cell membrane</location>
        <topology evidence="1">Multi-pass membrane protein</topology>
    </subcellularLocation>
</comment>
<evidence type="ECO:0000256" key="9">
    <source>
        <dbReference type="PROSITE-ProRule" id="PRU00703"/>
    </source>
</evidence>
<comment type="similarity">
    <text evidence="2">Belongs to the UPF0053 family.</text>
</comment>
<dbReference type="Pfam" id="PF03471">
    <property type="entry name" value="CorC_HlyC"/>
    <property type="match status" value="1"/>
</dbReference>
<keyword evidence="4 10" id="KW-0812">Transmembrane</keyword>
<feature type="domain" description="CNNM transmembrane" evidence="14">
    <location>
        <begin position="1"/>
        <end position="186"/>
    </location>
</feature>
<dbReference type="PROSITE" id="PS51846">
    <property type="entry name" value="CNNM"/>
    <property type="match status" value="1"/>
</dbReference>
<evidence type="ECO:0000256" key="3">
    <source>
        <dbReference type="ARBA" id="ARBA00022475"/>
    </source>
</evidence>
<evidence type="ECO:0000256" key="6">
    <source>
        <dbReference type="ARBA" id="ARBA00022989"/>
    </source>
</evidence>
<feature type="signal peptide" evidence="12">
    <location>
        <begin position="1"/>
        <end position="17"/>
    </location>
</feature>
<feature type="domain" description="CBS" evidence="13">
    <location>
        <begin position="272"/>
        <end position="329"/>
    </location>
</feature>
<dbReference type="SMART" id="SM00116">
    <property type="entry name" value="CBS"/>
    <property type="match status" value="2"/>
</dbReference>
<dbReference type="GO" id="GO:0050660">
    <property type="term" value="F:flavin adenine dinucleotide binding"/>
    <property type="evidence" value="ECO:0007669"/>
    <property type="project" value="InterPro"/>
</dbReference>
<dbReference type="Pfam" id="PF00571">
    <property type="entry name" value="CBS"/>
    <property type="match status" value="2"/>
</dbReference>
<dbReference type="CDD" id="cd04590">
    <property type="entry name" value="CBS_pair_CorC_HlyC_assoc"/>
    <property type="match status" value="1"/>
</dbReference>
<dbReference type="InterPro" id="IPR005170">
    <property type="entry name" value="Transptr-assoc_dom"/>
</dbReference>
<feature type="chain" id="PRO_5038818641" evidence="12">
    <location>
        <begin position="18"/>
        <end position="431"/>
    </location>
</feature>
<dbReference type="InterPro" id="IPR044751">
    <property type="entry name" value="Ion_transp-like_CBS"/>
</dbReference>
<dbReference type="RefSeq" id="WP_160953963.1">
    <property type="nucleotide sequence ID" value="NZ_WWEQ01000059.1"/>
</dbReference>
<evidence type="ECO:0000256" key="11">
    <source>
        <dbReference type="SAM" id="Phobius"/>
    </source>
</evidence>
<accession>A0A6N9H941</accession>
<dbReference type="Proteomes" id="UP000469215">
    <property type="component" value="Unassembled WGS sequence"/>
</dbReference>
<comment type="caution">
    <text evidence="15">The sequence shown here is derived from an EMBL/GenBank/DDBJ whole genome shotgun (WGS) entry which is preliminary data.</text>
</comment>
<evidence type="ECO:0000313" key="15">
    <source>
        <dbReference type="EMBL" id="MYM20549.1"/>
    </source>
</evidence>
<dbReference type="FunFam" id="3.10.580.10:FF:000002">
    <property type="entry name" value="Magnesium/cobalt efflux protein CorC"/>
    <property type="match status" value="1"/>
</dbReference>
<keyword evidence="8 10" id="KW-0472">Membrane</keyword>
<evidence type="ECO:0000256" key="8">
    <source>
        <dbReference type="ARBA" id="ARBA00023136"/>
    </source>
</evidence>
<evidence type="ECO:0000256" key="2">
    <source>
        <dbReference type="ARBA" id="ARBA00006337"/>
    </source>
</evidence>
<dbReference type="PANTHER" id="PTHR22777">
    <property type="entry name" value="HEMOLYSIN-RELATED"/>
    <property type="match status" value="1"/>
</dbReference>
<evidence type="ECO:0000259" key="14">
    <source>
        <dbReference type="PROSITE" id="PS51846"/>
    </source>
</evidence>
<organism evidence="15 16">
    <name type="scientific">Brevibacterium rongguiense</name>
    <dbReference type="NCBI Taxonomy" id="2695267"/>
    <lineage>
        <taxon>Bacteria</taxon>
        <taxon>Bacillati</taxon>
        <taxon>Actinomycetota</taxon>
        <taxon>Actinomycetes</taxon>
        <taxon>Micrococcales</taxon>
        <taxon>Brevibacteriaceae</taxon>
        <taxon>Brevibacterium</taxon>
    </lineage>
</organism>
<dbReference type="PANTHER" id="PTHR22777:SF32">
    <property type="entry name" value="UPF0053 INNER MEMBRANE PROTEIN YFJD"/>
    <property type="match status" value="1"/>
</dbReference>
<dbReference type="InterPro" id="IPR036318">
    <property type="entry name" value="FAD-bd_PCMH-like_sf"/>
</dbReference>
<dbReference type="SMART" id="SM01091">
    <property type="entry name" value="CorC_HlyC"/>
    <property type="match status" value="1"/>
</dbReference>